<name>A0AAE3B784_9RHOB</name>
<evidence type="ECO:0000256" key="2">
    <source>
        <dbReference type="ARBA" id="ARBA00023125"/>
    </source>
</evidence>
<dbReference type="SUPFAM" id="SSF46785">
    <property type="entry name" value="Winged helix' DNA-binding domain"/>
    <property type="match status" value="1"/>
</dbReference>
<dbReference type="Pfam" id="PF00027">
    <property type="entry name" value="cNMP_binding"/>
    <property type="match status" value="1"/>
</dbReference>
<protein>
    <submittedName>
        <fullName evidence="5">Crp/Fnr family transcriptional regulator</fullName>
    </submittedName>
</protein>
<dbReference type="Gene3D" id="2.60.120.10">
    <property type="entry name" value="Jelly Rolls"/>
    <property type="match status" value="1"/>
</dbReference>
<dbReference type="Proteomes" id="UP000732193">
    <property type="component" value="Unassembled WGS sequence"/>
</dbReference>
<reference evidence="5 6" key="1">
    <citation type="submission" date="2021-01" db="EMBL/GenBank/DDBJ databases">
        <title>Diatom-associated Roseobacters Show Island Model of Population Structure.</title>
        <authorList>
            <person name="Qu L."/>
            <person name="Feng X."/>
            <person name="Chen Y."/>
            <person name="Li L."/>
            <person name="Wang X."/>
            <person name="Hu Z."/>
            <person name="Wang H."/>
            <person name="Luo H."/>
        </authorList>
    </citation>
    <scope>NUCLEOTIDE SEQUENCE [LARGE SCALE GENOMIC DNA]</scope>
    <source>
        <strain evidence="5 6">TR60-84</strain>
    </source>
</reference>
<proteinExistence type="predicted"/>
<dbReference type="InterPro" id="IPR012318">
    <property type="entry name" value="HTH_CRP"/>
</dbReference>
<evidence type="ECO:0000256" key="1">
    <source>
        <dbReference type="ARBA" id="ARBA00023015"/>
    </source>
</evidence>
<keyword evidence="6" id="KW-1185">Reference proteome</keyword>
<keyword evidence="1" id="KW-0805">Transcription regulation</keyword>
<dbReference type="SUPFAM" id="SSF51206">
    <property type="entry name" value="cAMP-binding domain-like"/>
    <property type="match status" value="1"/>
</dbReference>
<dbReference type="InterPro" id="IPR036388">
    <property type="entry name" value="WH-like_DNA-bd_sf"/>
</dbReference>
<comment type="caution">
    <text evidence="5">The sequence shown here is derived from an EMBL/GenBank/DDBJ whole genome shotgun (WGS) entry which is preliminary data.</text>
</comment>
<dbReference type="Pfam" id="PF13545">
    <property type="entry name" value="HTH_Crp_2"/>
    <property type="match status" value="1"/>
</dbReference>
<evidence type="ECO:0000259" key="4">
    <source>
        <dbReference type="PROSITE" id="PS51063"/>
    </source>
</evidence>
<dbReference type="InterPro" id="IPR036390">
    <property type="entry name" value="WH_DNA-bd_sf"/>
</dbReference>
<dbReference type="GO" id="GO:0006355">
    <property type="term" value="P:regulation of DNA-templated transcription"/>
    <property type="evidence" value="ECO:0007669"/>
    <property type="project" value="InterPro"/>
</dbReference>
<dbReference type="EMBL" id="JAFBRM010000003">
    <property type="protein sequence ID" value="MBM1714270.1"/>
    <property type="molecule type" value="Genomic_DNA"/>
</dbReference>
<dbReference type="AlphaFoldDB" id="A0AAE3B784"/>
<feature type="domain" description="HTH crp-type" evidence="4">
    <location>
        <begin position="123"/>
        <end position="197"/>
    </location>
</feature>
<accession>A0AAE3B784</accession>
<dbReference type="InterPro" id="IPR014710">
    <property type="entry name" value="RmlC-like_jellyroll"/>
</dbReference>
<sequence>MKRFKVGELTVDPGTPLLSEGSSTPQVFTALSGMGLRYKTLENGERQVISFIMPGDFIGLQAAVMGEMQHSVEATTDMKLCVFDRSALWDLFKHEPQRAFDLTWVAAIEEHFLGETVAALGQRTGTERVAWAMVRLYLHLSALDLRKGRTVPLPYRQQDLADALGLSLVHTNKILSSFRSKGLAVWKDAELTIPDLKRLATLASLDPEAEPVRPLI</sequence>
<gene>
    <name evidence="5" type="ORF">JQV55_11940</name>
</gene>
<dbReference type="PROSITE" id="PS51063">
    <property type="entry name" value="HTH_CRP_2"/>
    <property type="match status" value="1"/>
</dbReference>
<keyword evidence="2" id="KW-0238">DNA-binding</keyword>
<dbReference type="Gene3D" id="1.10.10.10">
    <property type="entry name" value="Winged helix-like DNA-binding domain superfamily/Winged helix DNA-binding domain"/>
    <property type="match status" value="1"/>
</dbReference>
<evidence type="ECO:0000313" key="6">
    <source>
        <dbReference type="Proteomes" id="UP000732193"/>
    </source>
</evidence>
<dbReference type="CDD" id="cd00038">
    <property type="entry name" value="CAP_ED"/>
    <property type="match status" value="1"/>
</dbReference>
<keyword evidence="3" id="KW-0804">Transcription</keyword>
<dbReference type="InterPro" id="IPR018490">
    <property type="entry name" value="cNMP-bd_dom_sf"/>
</dbReference>
<organism evidence="5 6">
    <name type="scientific">Sulfitobacter geojensis</name>
    <dbReference type="NCBI Taxonomy" id="1342299"/>
    <lineage>
        <taxon>Bacteria</taxon>
        <taxon>Pseudomonadati</taxon>
        <taxon>Pseudomonadota</taxon>
        <taxon>Alphaproteobacteria</taxon>
        <taxon>Rhodobacterales</taxon>
        <taxon>Roseobacteraceae</taxon>
        <taxon>Sulfitobacter</taxon>
    </lineage>
</organism>
<evidence type="ECO:0000313" key="5">
    <source>
        <dbReference type="EMBL" id="MBM1714270.1"/>
    </source>
</evidence>
<dbReference type="InterPro" id="IPR000595">
    <property type="entry name" value="cNMP-bd_dom"/>
</dbReference>
<dbReference type="SMART" id="SM00419">
    <property type="entry name" value="HTH_CRP"/>
    <property type="match status" value="1"/>
</dbReference>
<evidence type="ECO:0000256" key="3">
    <source>
        <dbReference type="ARBA" id="ARBA00023163"/>
    </source>
</evidence>
<dbReference type="RefSeq" id="WP_082894836.1">
    <property type="nucleotide sequence ID" value="NZ_JAFBRH010000003.1"/>
</dbReference>
<dbReference type="GO" id="GO:0003677">
    <property type="term" value="F:DNA binding"/>
    <property type="evidence" value="ECO:0007669"/>
    <property type="project" value="UniProtKB-KW"/>
</dbReference>